<evidence type="ECO:0000256" key="1">
    <source>
        <dbReference type="SAM" id="MobiDB-lite"/>
    </source>
</evidence>
<feature type="transmembrane region" description="Helical" evidence="2">
    <location>
        <begin position="49"/>
        <end position="74"/>
    </location>
</feature>
<dbReference type="Gramene" id="rna34814">
    <property type="protein sequence ID" value="RHN50518.1"/>
    <property type="gene ID" value="gene34814"/>
</dbReference>
<keyword evidence="2" id="KW-0812">Transmembrane</keyword>
<comment type="caution">
    <text evidence="3">The sequence shown here is derived from an EMBL/GenBank/DDBJ whole genome shotgun (WGS) entry which is preliminary data.</text>
</comment>
<dbReference type="InterPro" id="IPR040229">
    <property type="entry name" value="At3g27390-like"/>
</dbReference>
<dbReference type="PANTHER" id="PTHR31133:SF3">
    <property type="entry name" value="TRANSMEMBRANE PROTEIN"/>
    <property type="match status" value="1"/>
</dbReference>
<dbReference type="EMBL" id="PSQE01000006">
    <property type="protein sequence ID" value="RHN50518.1"/>
    <property type="molecule type" value="Genomic_DNA"/>
</dbReference>
<dbReference type="OrthoDB" id="1906116at2759"/>
<sequence>MVIHNEVKFEFLVLFSVMEPPHDFWSSIWSLFCFLPYFISLFILGNIKGIIFCPVICLIMTIGNSAIILGLWCIHTTWTYYCVVRCKQLGPLLKFVMCTILLPVLLILWPVLGIVGSIVGGAAYGFLSPLFATFEAIEGEKENKTFHCFIDGTWSTILKTFDIVMDVRDACFHTYFSVMDDLRQDGLPNGKYYEIRPHYFPGAVVAAILGIIVDVPIISIVALCKVPYMLFKGWNRLFRDLIGREGPFLETICVPFAGLAILLWPLAVVGAFIASVIASIFLGARAGVVAYQESSFLFGLRYIVATLSLYDEYSNDVLDMPEGSCFPRPKYRRKKIEISRTMSHSNSFSRTKSLTKTISRTISLTNNIAELKPFELLDGLCKECLHLGETLVSQGLITHDDIQEAMFGKESKVISIGLPAYCLLQALLRSIKADSLGILITDDTELTTTNRPKEKFFEWFLNPLLIIKDQIKAENLSVSEEDYLCKLVLFNGDLDRVKNLTFGPPPESDRKLAELDALARRLQGITKFITRFPTYKRRFDVLVKTLSEELADKHGTSTIIRSKSAFPRIFSMKSFKVNKSNGSDEESELERDSESSL</sequence>
<keyword evidence="2" id="KW-1133">Transmembrane helix</keyword>
<keyword evidence="2" id="KW-0472">Membrane</keyword>
<dbReference type="AlphaFoldDB" id="A0A396HCZ0"/>
<feature type="transmembrane region" description="Helical" evidence="2">
    <location>
        <begin position="24"/>
        <end position="43"/>
    </location>
</feature>
<feature type="transmembrane region" description="Helical" evidence="2">
    <location>
        <begin position="199"/>
        <end position="226"/>
    </location>
</feature>
<protein>
    <recommendedName>
        <fullName evidence="5">Transmembrane protein</fullName>
    </recommendedName>
</protein>
<feature type="transmembrane region" description="Helical" evidence="2">
    <location>
        <begin position="95"/>
        <end position="124"/>
    </location>
</feature>
<dbReference type="Proteomes" id="UP000265566">
    <property type="component" value="Chromosome 6"/>
</dbReference>
<evidence type="ECO:0000313" key="3">
    <source>
        <dbReference type="EMBL" id="RHN50518.1"/>
    </source>
</evidence>
<dbReference type="PANTHER" id="PTHR31133">
    <property type="entry name" value="MEMBRANE PROTEIN"/>
    <property type="match status" value="1"/>
</dbReference>
<accession>A0A396HCZ0</accession>
<gene>
    <name evidence="3" type="ORF">MtrunA17_Chr6g0458321</name>
</gene>
<feature type="region of interest" description="Disordered" evidence="1">
    <location>
        <begin position="578"/>
        <end position="597"/>
    </location>
</feature>
<reference evidence="4" key="1">
    <citation type="journal article" date="2018" name="Nat. Plants">
        <title>Whole-genome landscape of Medicago truncatula symbiotic genes.</title>
        <authorList>
            <person name="Pecrix Y."/>
            <person name="Staton S.E."/>
            <person name="Sallet E."/>
            <person name="Lelandais-Briere C."/>
            <person name="Moreau S."/>
            <person name="Carrere S."/>
            <person name="Blein T."/>
            <person name="Jardinaud M.F."/>
            <person name="Latrasse D."/>
            <person name="Zouine M."/>
            <person name="Zahm M."/>
            <person name="Kreplak J."/>
            <person name="Mayjonade B."/>
            <person name="Satge C."/>
            <person name="Perez M."/>
            <person name="Cauet S."/>
            <person name="Marande W."/>
            <person name="Chantry-Darmon C."/>
            <person name="Lopez-Roques C."/>
            <person name="Bouchez O."/>
            <person name="Berard A."/>
            <person name="Debelle F."/>
            <person name="Munos S."/>
            <person name="Bendahmane A."/>
            <person name="Berges H."/>
            <person name="Niebel A."/>
            <person name="Buitink J."/>
            <person name="Frugier F."/>
            <person name="Benhamed M."/>
            <person name="Crespi M."/>
            <person name="Gouzy J."/>
            <person name="Gamas P."/>
        </authorList>
    </citation>
    <scope>NUCLEOTIDE SEQUENCE [LARGE SCALE GENOMIC DNA]</scope>
    <source>
        <strain evidence="4">cv. Jemalong A17</strain>
    </source>
</reference>
<evidence type="ECO:0008006" key="5">
    <source>
        <dbReference type="Google" id="ProtNLM"/>
    </source>
</evidence>
<evidence type="ECO:0000256" key="2">
    <source>
        <dbReference type="SAM" id="Phobius"/>
    </source>
</evidence>
<feature type="transmembrane region" description="Helical" evidence="2">
    <location>
        <begin position="272"/>
        <end position="291"/>
    </location>
</feature>
<proteinExistence type="predicted"/>
<name>A0A396HCZ0_MEDTR</name>
<evidence type="ECO:0000313" key="4">
    <source>
        <dbReference type="Proteomes" id="UP000265566"/>
    </source>
</evidence>
<organism evidence="3 4">
    <name type="scientific">Medicago truncatula</name>
    <name type="common">Barrel medic</name>
    <name type="synonym">Medicago tribuloides</name>
    <dbReference type="NCBI Taxonomy" id="3880"/>
    <lineage>
        <taxon>Eukaryota</taxon>
        <taxon>Viridiplantae</taxon>
        <taxon>Streptophyta</taxon>
        <taxon>Embryophyta</taxon>
        <taxon>Tracheophyta</taxon>
        <taxon>Spermatophyta</taxon>
        <taxon>Magnoliopsida</taxon>
        <taxon>eudicotyledons</taxon>
        <taxon>Gunneridae</taxon>
        <taxon>Pentapetalae</taxon>
        <taxon>rosids</taxon>
        <taxon>fabids</taxon>
        <taxon>Fabales</taxon>
        <taxon>Fabaceae</taxon>
        <taxon>Papilionoideae</taxon>
        <taxon>50 kb inversion clade</taxon>
        <taxon>NPAAA clade</taxon>
        <taxon>Hologalegina</taxon>
        <taxon>IRL clade</taxon>
        <taxon>Trifolieae</taxon>
        <taxon>Medicago</taxon>
    </lineage>
</organism>